<feature type="transmembrane region" description="Helical" evidence="2">
    <location>
        <begin position="251"/>
        <end position="271"/>
    </location>
</feature>
<sequence>MSTTSTPSADGTTEAPASACCDDPHDHTGHDHGPTGSEIVTGLVRGFSVLSLLVPLLGLVMVIAGLPMTPSTVLVPLLGIVLGGLQLGVIVATGLVVARGDRKLSVHPGLVVARSVLEEVLRVAAVLLVLILWPAQARGPLGLWVGIGCALVWVALTTAQLVSARRRIARPSEWSKEMVATLLLEKVSVRRTMLMRVLDVIGLMLFQVGATVLVTAAPVMAVATAVLSIAVGMSTLVQVRRTPHERTRSAWAFAPLAIGVITAALAVLASLSM</sequence>
<organism evidence="3 4">
    <name type="scientific">Brachybacterium nesterenkovii</name>
    <dbReference type="NCBI Taxonomy" id="47847"/>
    <lineage>
        <taxon>Bacteria</taxon>
        <taxon>Bacillati</taxon>
        <taxon>Actinomycetota</taxon>
        <taxon>Actinomycetes</taxon>
        <taxon>Micrococcales</taxon>
        <taxon>Dermabacteraceae</taxon>
        <taxon>Brachybacterium</taxon>
    </lineage>
</organism>
<dbReference type="AlphaFoldDB" id="A0A1X6X276"/>
<evidence type="ECO:0000256" key="2">
    <source>
        <dbReference type="SAM" id="Phobius"/>
    </source>
</evidence>
<keyword evidence="2" id="KW-0812">Transmembrane</keyword>
<dbReference type="EMBL" id="FWFG01000064">
    <property type="protein sequence ID" value="SLM91795.1"/>
    <property type="molecule type" value="Genomic_DNA"/>
</dbReference>
<feature type="region of interest" description="Disordered" evidence="1">
    <location>
        <begin position="1"/>
        <end position="34"/>
    </location>
</feature>
<evidence type="ECO:0000256" key="1">
    <source>
        <dbReference type="SAM" id="MobiDB-lite"/>
    </source>
</evidence>
<dbReference type="RefSeq" id="WP_087103972.1">
    <property type="nucleotide sequence ID" value="NZ_FWFG01000064.1"/>
</dbReference>
<keyword evidence="2" id="KW-0472">Membrane</keyword>
<feature type="transmembrane region" description="Helical" evidence="2">
    <location>
        <begin position="219"/>
        <end position="239"/>
    </location>
</feature>
<keyword evidence="4" id="KW-1185">Reference proteome</keyword>
<evidence type="ECO:0000313" key="4">
    <source>
        <dbReference type="Proteomes" id="UP000195981"/>
    </source>
</evidence>
<gene>
    <name evidence="3" type="ORF">FM110_07000</name>
</gene>
<keyword evidence="2" id="KW-1133">Transmembrane helix</keyword>
<feature type="compositionally biased region" description="Polar residues" evidence="1">
    <location>
        <begin position="1"/>
        <end position="11"/>
    </location>
</feature>
<reference evidence="3 4" key="1">
    <citation type="submission" date="2017-02" db="EMBL/GenBank/DDBJ databases">
        <authorList>
            <person name="Peterson S.W."/>
        </authorList>
    </citation>
    <scope>NUCLEOTIDE SEQUENCE [LARGE SCALE GENOMIC DNA]</scope>
    <source>
        <strain evidence="3 4">CIP104813</strain>
    </source>
</reference>
<evidence type="ECO:0000313" key="3">
    <source>
        <dbReference type="EMBL" id="SLM91795.1"/>
    </source>
</evidence>
<dbReference type="Proteomes" id="UP000195981">
    <property type="component" value="Unassembled WGS sequence"/>
</dbReference>
<name>A0A1X6X276_9MICO</name>
<proteinExistence type="predicted"/>
<feature type="transmembrane region" description="Helical" evidence="2">
    <location>
        <begin position="119"/>
        <end position="135"/>
    </location>
</feature>
<protein>
    <submittedName>
        <fullName evidence="3">Uncharacterized protein</fullName>
    </submittedName>
</protein>
<feature type="compositionally biased region" description="Basic and acidic residues" evidence="1">
    <location>
        <begin position="22"/>
        <end position="33"/>
    </location>
</feature>
<feature type="transmembrane region" description="Helical" evidence="2">
    <location>
        <begin position="141"/>
        <end position="162"/>
    </location>
</feature>
<feature type="transmembrane region" description="Helical" evidence="2">
    <location>
        <begin position="47"/>
        <end position="68"/>
    </location>
</feature>
<feature type="transmembrane region" description="Helical" evidence="2">
    <location>
        <begin position="193"/>
        <end position="213"/>
    </location>
</feature>
<feature type="transmembrane region" description="Helical" evidence="2">
    <location>
        <begin position="74"/>
        <end position="98"/>
    </location>
</feature>
<accession>A0A1X6X276</accession>
<dbReference type="OrthoDB" id="4792790at2"/>